<protein>
    <submittedName>
        <fullName evidence="6">Phosphoglycolate phosphatase</fullName>
    </submittedName>
</protein>
<dbReference type="GO" id="GO:0005829">
    <property type="term" value="C:cytosol"/>
    <property type="evidence" value="ECO:0007669"/>
    <property type="project" value="UniProtKB-SubCell"/>
</dbReference>
<dbReference type="GO" id="GO:0016791">
    <property type="term" value="F:phosphatase activity"/>
    <property type="evidence" value="ECO:0007669"/>
    <property type="project" value="TreeGrafter"/>
</dbReference>
<dbReference type="Gene3D" id="3.40.50.1000">
    <property type="entry name" value="HAD superfamily/HAD-like"/>
    <property type="match status" value="2"/>
</dbReference>
<dbReference type="GeneTree" id="ENSGT00940000160577"/>
<dbReference type="SUPFAM" id="SSF56784">
    <property type="entry name" value="HAD-like"/>
    <property type="match status" value="1"/>
</dbReference>
<dbReference type="PANTHER" id="PTHR19288:SF93">
    <property type="entry name" value="FI11325P-RELATED"/>
    <property type="match status" value="1"/>
</dbReference>
<dbReference type="InterPro" id="IPR036412">
    <property type="entry name" value="HAD-like_sf"/>
</dbReference>
<accession>S4RQS8</accession>
<keyword evidence="4" id="KW-0963">Cytoplasm</keyword>
<evidence type="ECO:0000313" key="6">
    <source>
        <dbReference type="Ensembl" id="ENSPMAP00000007564.1"/>
    </source>
</evidence>
<evidence type="ECO:0000256" key="5">
    <source>
        <dbReference type="ARBA" id="ARBA00023136"/>
    </source>
</evidence>
<dbReference type="Pfam" id="PF13242">
    <property type="entry name" value="Hydrolase_like"/>
    <property type="match status" value="1"/>
</dbReference>
<evidence type="ECO:0000256" key="4">
    <source>
        <dbReference type="ARBA" id="ARBA00022490"/>
    </source>
</evidence>
<reference evidence="6" key="2">
    <citation type="submission" date="2025-09" db="UniProtKB">
        <authorList>
            <consortium name="Ensembl"/>
        </authorList>
    </citation>
    <scope>IDENTIFICATION</scope>
</reference>
<keyword evidence="3" id="KW-1003">Cell membrane</keyword>
<dbReference type="InterPro" id="IPR023214">
    <property type="entry name" value="HAD_sf"/>
</dbReference>
<organism evidence="6">
    <name type="scientific">Petromyzon marinus</name>
    <name type="common">Sea lamprey</name>
    <dbReference type="NCBI Taxonomy" id="7757"/>
    <lineage>
        <taxon>Eukaryota</taxon>
        <taxon>Metazoa</taxon>
        <taxon>Chordata</taxon>
        <taxon>Craniata</taxon>
        <taxon>Vertebrata</taxon>
        <taxon>Cyclostomata</taxon>
        <taxon>Hyperoartia</taxon>
        <taxon>Petromyzontiformes</taxon>
        <taxon>Petromyzontidae</taxon>
        <taxon>Petromyzon</taxon>
    </lineage>
</organism>
<dbReference type="AlphaFoldDB" id="S4RQS8"/>
<proteinExistence type="predicted"/>
<sequence>ALQVYLIGSEAMASALEEAGIPFVGGPGPEVDLGWPPEKPELDPDVRAVLLGFDRHFSYAKMVRAVAYLRDPACAFVATNTDTCLPLEGDRVIPGTGSLLAALECASQRKAAIVGKPSEFMFECVLRAEKVARERCLMVGDRLDTDILMGTQCGLPTLLVLTGVSTLAEAQACRDSSDHERHQLAPTYVIDSIADLLPAIDE</sequence>
<dbReference type="OMA" id="GHISYTK"/>
<dbReference type="GO" id="GO:0005886">
    <property type="term" value="C:plasma membrane"/>
    <property type="evidence" value="ECO:0007669"/>
    <property type="project" value="UniProtKB-SubCell"/>
</dbReference>
<name>S4RQS8_PETMA</name>
<evidence type="ECO:0000256" key="1">
    <source>
        <dbReference type="ARBA" id="ARBA00004202"/>
    </source>
</evidence>
<dbReference type="FunFam" id="3.40.50.1000:FF:000163">
    <property type="entry name" value="Pyridoxal phosphate phosphatase"/>
    <property type="match status" value="1"/>
</dbReference>
<comment type="subcellular location">
    <subcellularLocation>
        <location evidence="1">Cell membrane</location>
        <topology evidence="1">Peripheral membrane protein</topology>
    </subcellularLocation>
    <subcellularLocation>
        <location evidence="2">Cytoplasm</location>
        <location evidence="2">Cytosol</location>
    </subcellularLocation>
</comment>
<dbReference type="STRING" id="7757.ENSPMAP00000007564"/>
<keyword evidence="5" id="KW-0472">Membrane</keyword>
<dbReference type="HOGENOM" id="CLU_043473_0_1_1"/>
<reference evidence="6" key="1">
    <citation type="submission" date="2025-08" db="UniProtKB">
        <authorList>
            <consortium name="Ensembl"/>
        </authorList>
    </citation>
    <scope>IDENTIFICATION</scope>
</reference>
<evidence type="ECO:0000256" key="3">
    <source>
        <dbReference type="ARBA" id="ARBA00022475"/>
    </source>
</evidence>
<evidence type="ECO:0000256" key="2">
    <source>
        <dbReference type="ARBA" id="ARBA00004514"/>
    </source>
</evidence>
<dbReference type="Ensembl" id="ENSPMAT00000007598.1">
    <property type="protein sequence ID" value="ENSPMAP00000007564.1"/>
    <property type="gene ID" value="ENSPMAG00000006862.1"/>
</dbReference>
<dbReference type="PANTHER" id="PTHR19288">
    <property type="entry name" value="4-NITROPHENYLPHOSPHATASE-RELATED"/>
    <property type="match status" value="1"/>
</dbReference>